<name>A0ABX8E942_9SPHN</name>
<organism evidence="7 8">
    <name type="scientific">Novosphingobium decolorationis</name>
    <dbReference type="NCBI Taxonomy" id="2698673"/>
    <lineage>
        <taxon>Bacteria</taxon>
        <taxon>Pseudomonadati</taxon>
        <taxon>Pseudomonadota</taxon>
        <taxon>Alphaproteobacteria</taxon>
        <taxon>Sphingomonadales</taxon>
        <taxon>Sphingomonadaceae</taxon>
        <taxon>Novosphingobium</taxon>
    </lineage>
</organism>
<evidence type="ECO:0000259" key="6">
    <source>
        <dbReference type="PROSITE" id="PS51007"/>
    </source>
</evidence>
<dbReference type="RefSeq" id="WP_213500939.1">
    <property type="nucleotide sequence ID" value="NZ_CP054856.1"/>
</dbReference>
<dbReference type="InterPro" id="IPR036909">
    <property type="entry name" value="Cyt_c-like_dom_sf"/>
</dbReference>
<feature type="signal peptide" evidence="5">
    <location>
        <begin position="1"/>
        <end position="22"/>
    </location>
</feature>
<accession>A0ABX8E942</accession>
<evidence type="ECO:0000256" key="4">
    <source>
        <dbReference type="PROSITE-ProRule" id="PRU00433"/>
    </source>
</evidence>
<feature type="domain" description="Cytochrome c" evidence="6">
    <location>
        <begin position="33"/>
        <end position="126"/>
    </location>
</feature>
<dbReference type="Pfam" id="PF13442">
    <property type="entry name" value="Cytochrome_CBB3"/>
    <property type="match status" value="1"/>
</dbReference>
<evidence type="ECO:0000313" key="8">
    <source>
        <dbReference type="Proteomes" id="UP000677126"/>
    </source>
</evidence>
<evidence type="ECO:0000256" key="2">
    <source>
        <dbReference type="ARBA" id="ARBA00022723"/>
    </source>
</evidence>
<evidence type="ECO:0000313" key="7">
    <source>
        <dbReference type="EMBL" id="QVM85303.1"/>
    </source>
</evidence>
<dbReference type="Proteomes" id="UP000677126">
    <property type="component" value="Chromosome"/>
</dbReference>
<keyword evidence="2 4" id="KW-0479">Metal-binding</keyword>
<evidence type="ECO:0000256" key="5">
    <source>
        <dbReference type="SAM" id="SignalP"/>
    </source>
</evidence>
<dbReference type="PROSITE" id="PS51007">
    <property type="entry name" value="CYTC"/>
    <property type="match status" value="1"/>
</dbReference>
<evidence type="ECO:0000256" key="3">
    <source>
        <dbReference type="ARBA" id="ARBA00023004"/>
    </source>
</evidence>
<dbReference type="SUPFAM" id="SSF46626">
    <property type="entry name" value="Cytochrome c"/>
    <property type="match status" value="1"/>
</dbReference>
<reference evidence="7 8" key="1">
    <citation type="journal article" date="2021" name="Int. J. Syst. Evol. Microbiol.">
        <title>Novosphingobium decolorationis sp. nov., an aniline blue-decolourizing bacterium isolated from East Pacific sediment.</title>
        <authorList>
            <person name="Chen X."/>
            <person name="Dong B."/>
            <person name="Chen T."/>
            <person name="Ren N."/>
            <person name="Wang J."/>
            <person name="Xu Y."/>
            <person name="Yang J."/>
            <person name="Zhu S."/>
            <person name="Chen J."/>
        </authorList>
    </citation>
    <scope>NUCLEOTIDE SEQUENCE [LARGE SCALE GENOMIC DNA]</scope>
    <source>
        <strain evidence="7 8">502str22</strain>
    </source>
</reference>
<keyword evidence="5" id="KW-0732">Signal</keyword>
<dbReference type="Gene3D" id="1.10.760.10">
    <property type="entry name" value="Cytochrome c-like domain"/>
    <property type="match status" value="1"/>
</dbReference>
<feature type="chain" id="PRO_5046366338" evidence="5">
    <location>
        <begin position="23"/>
        <end position="131"/>
    </location>
</feature>
<keyword evidence="3 4" id="KW-0408">Iron</keyword>
<proteinExistence type="predicted"/>
<dbReference type="EMBL" id="CP054856">
    <property type="protein sequence ID" value="QVM85303.1"/>
    <property type="molecule type" value="Genomic_DNA"/>
</dbReference>
<sequence length="131" mass="13441">MPTIPHLLLAATGLALATLASALPAQGSPPAPDEAARGKAVFRRHCAACHGRGPGDDGSPHLPGTAALAARYQGSLPGALEERADLDTETILYFVRHGSGPMPMFRKTEVSDADVGAIAAYLATSAASRQK</sequence>
<keyword evidence="8" id="KW-1185">Reference proteome</keyword>
<keyword evidence="1 4" id="KW-0349">Heme</keyword>
<gene>
    <name evidence="7" type="ORF">HT578_17820</name>
</gene>
<dbReference type="InterPro" id="IPR009056">
    <property type="entry name" value="Cyt_c-like_dom"/>
</dbReference>
<protein>
    <submittedName>
        <fullName evidence="7">Cytochrome c</fullName>
    </submittedName>
</protein>
<evidence type="ECO:0000256" key="1">
    <source>
        <dbReference type="ARBA" id="ARBA00022617"/>
    </source>
</evidence>